<sequence>MKALFLLTICTALSALLAFSNRFAHEKQFITKSPDQQFVMEAAEGGMLEVKLGELASQKGVSNEVKSFGKTMVADHTKVNDELKALAQKKQITIPTAIGAKKQQKYDSLAALNGEQFDMLYMNMMIASHEQTIGLFQTESNKGEDAELKKWADSKVPALKHHLEMAKKLFKASPGAAKH</sequence>
<feature type="chain" id="PRO_5011580138" evidence="1">
    <location>
        <begin position="25"/>
        <end position="179"/>
    </location>
</feature>
<keyword evidence="1" id="KW-0732">Signal</keyword>
<dbReference type="AlphaFoldDB" id="A0A1G7D292"/>
<dbReference type="PANTHER" id="PTHR38593:SF1">
    <property type="entry name" value="BLR2558 PROTEIN"/>
    <property type="match status" value="1"/>
</dbReference>
<name>A0A1G7D292_9BACT</name>
<dbReference type="EMBL" id="FNAN01000005">
    <property type="protein sequence ID" value="SDE45046.1"/>
    <property type="molecule type" value="Genomic_DNA"/>
</dbReference>
<evidence type="ECO:0000313" key="3">
    <source>
        <dbReference type="EMBL" id="SDE45046.1"/>
    </source>
</evidence>
<dbReference type="Pfam" id="PF13628">
    <property type="entry name" value="DUF4142"/>
    <property type="match status" value="1"/>
</dbReference>
<dbReference type="STRING" id="659014.SAMN04487996_10580"/>
<keyword evidence="4" id="KW-1185">Reference proteome</keyword>
<dbReference type="Gene3D" id="1.20.1260.10">
    <property type="match status" value="1"/>
</dbReference>
<dbReference type="InterPro" id="IPR025419">
    <property type="entry name" value="DUF4142"/>
</dbReference>
<dbReference type="Proteomes" id="UP000198748">
    <property type="component" value="Unassembled WGS sequence"/>
</dbReference>
<dbReference type="OrthoDB" id="883203at2"/>
<gene>
    <name evidence="3" type="ORF">SAMN04487996_10580</name>
</gene>
<accession>A0A1G7D292</accession>
<dbReference type="RefSeq" id="WP_090148555.1">
    <property type="nucleotide sequence ID" value="NZ_FNAN01000005.1"/>
</dbReference>
<dbReference type="InterPro" id="IPR012347">
    <property type="entry name" value="Ferritin-like"/>
</dbReference>
<reference evidence="4" key="1">
    <citation type="submission" date="2016-10" db="EMBL/GenBank/DDBJ databases">
        <authorList>
            <person name="Varghese N."/>
            <person name="Submissions S."/>
        </authorList>
    </citation>
    <scope>NUCLEOTIDE SEQUENCE [LARGE SCALE GENOMIC DNA]</scope>
    <source>
        <strain evidence="4">DSM 25329</strain>
    </source>
</reference>
<evidence type="ECO:0000313" key="4">
    <source>
        <dbReference type="Proteomes" id="UP000198748"/>
    </source>
</evidence>
<dbReference type="PANTHER" id="PTHR38593">
    <property type="entry name" value="BLR2558 PROTEIN"/>
    <property type="match status" value="1"/>
</dbReference>
<protein>
    <submittedName>
        <fullName evidence="3">Putative membrane protein</fullName>
    </submittedName>
</protein>
<evidence type="ECO:0000256" key="1">
    <source>
        <dbReference type="SAM" id="SignalP"/>
    </source>
</evidence>
<proteinExistence type="predicted"/>
<evidence type="ECO:0000259" key="2">
    <source>
        <dbReference type="Pfam" id="PF13628"/>
    </source>
</evidence>
<feature type="signal peptide" evidence="1">
    <location>
        <begin position="1"/>
        <end position="24"/>
    </location>
</feature>
<feature type="domain" description="DUF4142" evidence="2">
    <location>
        <begin position="35"/>
        <end position="169"/>
    </location>
</feature>
<organism evidence="3 4">
    <name type="scientific">Dyadobacter soli</name>
    <dbReference type="NCBI Taxonomy" id="659014"/>
    <lineage>
        <taxon>Bacteria</taxon>
        <taxon>Pseudomonadati</taxon>
        <taxon>Bacteroidota</taxon>
        <taxon>Cytophagia</taxon>
        <taxon>Cytophagales</taxon>
        <taxon>Spirosomataceae</taxon>
        <taxon>Dyadobacter</taxon>
    </lineage>
</organism>